<accession>A0ABD5W774</accession>
<dbReference type="Proteomes" id="UP001596445">
    <property type="component" value="Unassembled WGS sequence"/>
</dbReference>
<gene>
    <name evidence="2" type="ORF">ACFQQG_16100</name>
</gene>
<dbReference type="RefSeq" id="WP_267162191.1">
    <property type="nucleotide sequence ID" value="NZ_CP112972.1"/>
</dbReference>
<protein>
    <submittedName>
        <fullName evidence="2">Thioredoxin family protein</fullName>
    </submittedName>
</protein>
<dbReference type="EMBL" id="JBHSZI010000001">
    <property type="protein sequence ID" value="MFC7059415.1"/>
    <property type="molecule type" value="Genomic_DNA"/>
</dbReference>
<dbReference type="PANTHER" id="PTHR45663">
    <property type="entry name" value="GEO12009P1"/>
    <property type="match status" value="1"/>
</dbReference>
<feature type="domain" description="Thioredoxin" evidence="1">
    <location>
        <begin position="1"/>
        <end position="112"/>
    </location>
</feature>
<proteinExistence type="predicted"/>
<dbReference type="Gene3D" id="3.40.30.10">
    <property type="entry name" value="Glutaredoxin"/>
    <property type="match status" value="1"/>
</dbReference>
<dbReference type="PROSITE" id="PS51352">
    <property type="entry name" value="THIOREDOXIN_2"/>
    <property type="match status" value="1"/>
</dbReference>
<keyword evidence="3" id="KW-1185">Reference proteome</keyword>
<dbReference type="GeneID" id="76631576"/>
<dbReference type="InterPro" id="IPR013766">
    <property type="entry name" value="Thioredoxin_domain"/>
</dbReference>
<evidence type="ECO:0000313" key="2">
    <source>
        <dbReference type="EMBL" id="MFC7059415.1"/>
    </source>
</evidence>
<organism evidence="2 3">
    <name type="scientific">Halovenus salina</name>
    <dbReference type="NCBI Taxonomy" id="1510225"/>
    <lineage>
        <taxon>Archaea</taxon>
        <taxon>Methanobacteriati</taxon>
        <taxon>Methanobacteriota</taxon>
        <taxon>Stenosarchaea group</taxon>
        <taxon>Halobacteria</taxon>
        <taxon>Halobacteriales</taxon>
        <taxon>Haloarculaceae</taxon>
        <taxon>Halovenus</taxon>
    </lineage>
</organism>
<comment type="caution">
    <text evidence="2">The sequence shown here is derived from an EMBL/GenBank/DDBJ whole genome shotgun (WGS) entry which is preliminary data.</text>
</comment>
<dbReference type="Pfam" id="PF00085">
    <property type="entry name" value="Thioredoxin"/>
    <property type="match status" value="1"/>
</dbReference>
<sequence>MNETDHSDRPVTLQTEDDLEALLADTDLALVEFYTDGCGICQSMEPVLTNVARETAATVATINPRDDPPLVERFQVQSVPLFVLFADGDPVDRRADGFIGADDLLAWVEESA</sequence>
<evidence type="ECO:0000259" key="1">
    <source>
        <dbReference type="PROSITE" id="PS51352"/>
    </source>
</evidence>
<evidence type="ECO:0000313" key="3">
    <source>
        <dbReference type="Proteomes" id="UP001596445"/>
    </source>
</evidence>
<name>A0ABD5W774_9EURY</name>
<dbReference type="AlphaFoldDB" id="A0ABD5W774"/>
<dbReference type="CDD" id="cd02947">
    <property type="entry name" value="TRX_family"/>
    <property type="match status" value="1"/>
</dbReference>
<dbReference type="PANTHER" id="PTHR45663:SF11">
    <property type="entry name" value="GEO12009P1"/>
    <property type="match status" value="1"/>
</dbReference>
<dbReference type="InterPro" id="IPR036249">
    <property type="entry name" value="Thioredoxin-like_sf"/>
</dbReference>
<dbReference type="SUPFAM" id="SSF52833">
    <property type="entry name" value="Thioredoxin-like"/>
    <property type="match status" value="1"/>
</dbReference>
<reference evidence="2 3" key="1">
    <citation type="journal article" date="2019" name="Int. J. Syst. Evol. Microbiol.">
        <title>The Global Catalogue of Microorganisms (GCM) 10K type strain sequencing project: providing services to taxonomists for standard genome sequencing and annotation.</title>
        <authorList>
            <consortium name="The Broad Institute Genomics Platform"/>
            <consortium name="The Broad Institute Genome Sequencing Center for Infectious Disease"/>
            <person name="Wu L."/>
            <person name="Ma J."/>
        </authorList>
    </citation>
    <scope>NUCLEOTIDE SEQUENCE [LARGE SCALE GENOMIC DNA]</scope>
    <source>
        <strain evidence="2 3">JCM 30072</strain>
    </source>
</reference>